<feature type="compositionally biased region" description="Basic and acidic residues" evidence="1">
    <location>
        <begin position="366"/>
        <end position="393"/>
    </location>
</feature>
<feature type="compositionally biased region" description="Polar residues" evidence="1">
    <location>
        <begin position="92"/>
        <end position="106"/>
    </location>
</feature>
<evidence type="ECO:0000256" key="1">
    <source>
        <dbReference type="SAM" id="MobiDB-lite"/>
    </source>
</evidence>
<proteinExistence type="predicted"/>
<feature type="compositionally biased region" description="Low complexity" evidence="1">
    <location>
        <begin position="484"/>
        <end position="502"/>
    </location>
</feature>
<dbReference type="EMBL" id="KZ680208">
    <property type="protein sequence ID" value="PTB70008.1"/>
    <property type="molecule type" value="Genomic_DNA"/>
</dbReference>
<sequence>MGPLVIADSDDESDSNEHLAAAPAVTLPLAQARSPEQGSLATASTDSVFFQQIYNEQHGAALEKAQQLQRTLDDVPHESSAMTIPDVPFQRTTKGFYHSSTTTTTDPHMERLPDAQAEDPCAGWPQMTSREGKHPVTETGVVDPWEVPSSPEAPRSLERRSKRHSHKMPDQAFMRDGSFSANDAPLDGHWDIEEGAQSRSKKRRRLDESGSTLSPTDEVNLIMLPSSSKSILENGEETAAGSSIPLPTMPLDADSTFSLRNPSPAGREQSSHLGMDSVPTGAPKYSNLLPKQQTLYAVGSSGTATNVNTQRTQTFSNQNLSSLGSEEPDAEVGTRKSEYRNYSNTIRRDSSPDIISTLAPVRRKAARSEPEHSPDSQSKPKPDQDYCDGRDSSAHQPPPRELQSGDNEAEFVAHPTPMVKPKKKRGRPKKPPESDEPLPMKAAAGPVSAAADGTPAATTQKKRRGRPKKQSAEAAVDGAPPPAATTVSAPVAGGNAGANLGLEKTSASADGDDIQAATAQSSPPITSEKGAAEGASSAAEITECGHDQAAPGSRGETKDHSAGQSSPDTPKEEDVPKEPRQPAARAREQKLGCDKKGFSAQGIAKPLYRVGLSKRFKIAPLLKSVRKP</sequence>
<accession>A0A2T4BL11</accession>
<dbReference type="GeneID" id="36597847"/>
<name>A0A2T4BL11_9HYPO</name>
<evidence type="ECO:0008006" key="4">
    <source>
        <dbReference type="Google" id="ProtNLM"/>
    </source>
</evidence>
<feature type="region of interest" description="Disordered" evidence="1">
    <location>
        <begin position="261"/>
        <end position="283"/>
    </location>
</feature>
<feature type="region of interest" description="Disordered" evidence="1">
    <location>
        <begin position="315"/>
        <end position="598"/>
    </location>
</feature>
<feature type="compositionally biased region" description="Polar residues" evidence="1">
    <location>
        <begin position="315"/>
        <end position="324"/>
    </location>
</feature>
<keyword evidence="3" id="KW-1185">Reference proteome</keyword>
<feature type="region of interest" description="Disordered" evidence="1">
    <location>
        <begin position="92"/>
        <end position="217"/>
    </location>
</feature>
<feature type="compositionally biased region" description="Basic residues" evidence="1">
    <location>
        <begin position="420"/>
        <end position="429"/>
    </location>
</feature>
<organism evidence="2 3">
    <name type="scientific">Trichoderma citrinoviride</name>
    <dbReference type="NCBI Taxonomy" id="58853"/>
    <lineage>
        <taxon>Eukaryota</taxon>
        <taxon>Fungi</taxon>
        <taxon>Dikarya</taxon>
        <taxon>Ascomycota</taxon>
        <taxon>Pezizomycotina</taxon>
        <taxon>Sordariomycetes</taxon>
        <taxon>Hypocreomycetidae</taxon>
        <taxon>Hypocreales</taxon>
        <taxon>Hypocreaceae</taxon>
        <taxon>Trichoderma</taxon>
    </lineage>
</organism>
<feature type="region of interest" description="Disordered" evidence="1">
    <location>
        <begin position="1"/>
        <end position="42"/>
    </location>
</feature>
<reference evidence="3" key="1">
    <citation type="submission" date="2016-07" db="EMBL/GenBank/DDBJ databases">
        <title>Multiple horizontal gene transfer events from other fungi enriched the ability of initially mycotrophic Trichoderma (Ascomycota) to feed on dead plant biomass.</title>
        <authorList>
            <consortium name="DOE Joint Genome Institute"/>
            <person name="Atanasova L."/>
            <person name="Chenthamara K."/>
            <person name="Zhang J."/>
            <person name="Grujic M."/>
            <person name="Henrissat B."/>
            <person name="Kuo A."/>
            <person name="Aerts A."/>
            <person name="Salamov A."/>
            <person name="Lipzen A."/>
            <person name="Labutti K."/>
            <person name="Barry K."/>
            <person name="Miao Y."/>
            <person name="Rahimi M.J."/>
            <person name="Shen Q."/>
            <person name="Grigoriev I.V."/>
            <person name="Kubicek C.P."/>
            <person name="Druzhinina I.S."/>
        </authorList>
    </citation>
    <scope>NUCLEOTIDE SEQUENCE [LARGE SCALE GENOMIC DNA]</scope>
    <source>
        <strain evidence="3">TUCIM 6016</strain>
    </source>
</reference>
<feature type="compositionally biased region" description="Basic and acidic residues" evidence="1">
    <location>
        <begin position="569"/>
        <end position="597"/>
    </location>
</feature>
<dbReference type="OrthoDB" id="5404794at2759"/>
<feature type="compositionally biased region" description="Basic residues" evidence="1">
    <location>
        <begin position="460"/>
        <end position="469"/>
    </location>
</feature>
<dbReference type="RefSeq" id="XP_024753328.1">
    <property type="nucleotide sequence ID" value="XM_024889728.1"/>
</dbReference>
<feature type="compositionally biased region" description="Low complexity" evidence="1">
    <location>
        <begin position="442"/>
        <end position="451"/>
    </location>
</feature>
<evidence type="ECO:0000313" key="3">
    <source>
        <dbReference type="Proteomes" id="UP000241546"/>
    </source>
</evidence>
<dbReference type="AlphaFoldDB" id="A0A2T4BL11"/>
<gene>
    <name evidence="2" type="ORF">BBK36DRAFT_1111714</name>
</gene>
<protein>
    <recommendedName>
        <fullName evidence="4">AT hook domain-containing protein</fullName>
    </recommendedName>
</protein>
<feature type="compositionally biased region" description="Low complexity" evidence="1">
    <location>
        <begin position="19"/>
        <end position="32"/>
    </location>
</feature>
<evidence type="ECO:0000313" key="2">
    <source>
        <dbReference type="EMBL" id="PTB70008.1"/>
    </source>
</evidence>
<dbReference type="Proteomes" id="UP000241546">
    <property type="component" value="Unassembled WGS sequence"/>
</dbReference>